<evidence type="ECO:0000256" key="6">
    <source>
        <dbReference type="PROSITE-ProRule" id="PRU00042"/>
    </source>
</evidence>
<dbReference type="PANTHER" id="PTHR46174:SF1">
    <property type="entry name" value="CXXC-TYPE ZINC FINGER PROTEIN 1"/>
    <property type="match status" value="1"/>
</dbReference>
<dbReference type="InterPro" id="IPR001965">
    <property type="entry name" value="Znf_PHD"/>
</dbReference>
<keyword evidence="2" id="KW-0479">Metal-binding</keyword>
<evidence type="ECO:0000256" key="5">
    <source>
        <dbReference type="ARBA" id="ARBA00023242"/>
    </source>
</evidence>
<dbReference type="InterPro" id="IPR013087">
    <property type="entry name" value="Znf_C2H2_type"/>
</dbReference>
<protein>
    <submittedName>
        <fullName evidence="10">COMPASS (Complex proteins associated with Set1p) component</fullName>
    </submittedName>
</protein>
<evidence type="ECO:0000256" key="1">
    <source>
        <dbReference type="ARBA" id="ARBA00004123"/>
    </source>
</evidence>
<proteinExistence type="predicted"/>
<feature type="compositionally biased region" description="Basic and acidic residues" evidence="7">
    <location>
        <begin position="259"/>
        <end position="269"/>
    </location>
</feature>
<dbReference type="Pfam" id="PF00628">
    <property type="entry name" value="PHD"/>
    <property type="match status" value="1"/>
</dbReference>
<dbReference type="InterPro" id="IPR013083">
    <property type="entry name" value="Znf_RING/FYVE/PHD"/>
</dbReference>
<feature type="domain" description="C2H2-type" evidence="9">
    <location>
        <begin position="137"/>
        <end position="160"/>
    </location>
</feature>
<feature type="compositionally biased region" description="Acidic residues" evidence="7">
    <location>
        <begin position="552"/>
        <end position="566"/>
    </location>
</feature>
<evidence type="ECO:0000256" key="2">
    <source>
        <dbReference type="ARBA" id="ARBA00022723"/>
    </source>
</evidence>
<dbReference type="InterPro" id="IPR011011">
    <property type="entry name" value="Znf_FYVE_PHD"/>
</dbReference>
<feature type="compositionally biased region" description="Basic and acidic residues" evidence="7">
    <location>
        <begin position="204"/>
        <end position="216"/>
    </location>
</feature>
<dbReference type="EMBL" id="JAVHJV010000017">
    <property type="protein sequence ID" value="KAK5937370.1"/>
    <property type="molecule type" value="Genomic_DNA"/>
</dbReference>
<feature type="compositionally biased region" description="Basic and acidic residues" evidence="7">
    <location>
        <begin position="110"/>
        <end position="130"/>
    </location>
</feature>
<dbReference type="RefSeq" id="XP_064725460.1">
    <property type="nucleotide sequence ID" value="XM_064878766.1"/>
</dbReference>
<evidence type="ECO:0000313" key="11">
    <source>
        <dbReference type="Proteomes" id="UP001334248"/>
    </source>
</evidence>
<evidence type="ECO:0000256" key="3">
    <source>
        <dbReference type="ARBA" id="ARBA00022771"/>
    </source>
</evidence>
<keyword evidence="3 6" id="KW-0863">Zinc-finger</keyword>
<dbReference type="PROSITE" id="PS01359">
    <property type="entry name" value="ZF_PHD_1"/>
    <property type="match status" value="1"/>
</dbReference>
<name>A0ABR0RAT1_9EURO</name>
<evidence type="ECO:0000259" key="8">
    <source>
        <dbReference type="PROSITE" id="PS50016"/>
    </source>
</evidence>
<feature type="domain" description="PHD-type" evidence="8">
    <location>
        <begin position="397"/>
        <end position="448"/>
    </location>
</feature>
<feature type="compositionally biased region" description="Basic and acidic residues" evidence="7">
    <location>
        <begin position="231"/>
        <end position="242"/>
    </location>
</feature>
<keyword evidence="4" id="KW-0862">Zinc</keyword>
<feature type="region of interest" description="Disordered" evidence="7">
    <location>
        <begin position="1"/>
        <end position="38"/>
    </location>
</feature>
<sequence length="789" mass="89145">MSAFSVSDLLNPAPLSHPASPQHNDTMMEDDPPSTVAGDMFAPELFQTNGLNDAPSIFEQQGMIPLEHSSSPEFMRKDSITTDMLNGMDTMMEDESGSVEPQSTKKKERSTKQRDPTKLKDTKHSSKNEGQHTDKRYLCYICHKLFTRRRSVRDHLNKIHGEKTWEPQKSLEVAVEPHSGEPIEPIEDIVARGPPLPPPKPQKQPKEHKDTKPEKDGLEDEKEEETIIQTQEREEPERRESVADIAPEPVIEEPPPPDSKPELEIRREETEPETLPEPEAVPVKLKKEVSQQSESRPASVELSLPAPVIGKKRPLPMPKKGTAKFKSSTPSKRLKLSESERSTPARSPSVTPAQRGGSKLKKNVNLEPPSSRASSRQPSPSPTPSVATPASSNDDGEIFCICRKGDNHTWMIACDGPCEEWFHGKCVGIRERDGELIDKYICPTCSKDGFITTWKRMCRRQDCRKPARVKDNPPSKYCSVECGRMFFVELIRRGDPNAQATRDGQFVVDEKSEKKRRKKVRRDRPVQARKPGTDTPMIVGSRPHTPAYSEDERSEYETDSSLDEEQLPNRGGSLRAGEVKALLQQCKNIGSWRELGKKPATPPRELDEKDATKLVYDDFEVARVEEIKKAQAESDEKMSLLDAREKMLELIKARSATIADDIKKSNPKQKEICGYDSRVAWCDEEFLEWFNRDGKQVLDSGKIGPPGEDTIMTNGVDESDDEKAATMKGGVCARNRCAKHGKAGMWQRQQLQELRFEQELVKKRQEVLSSQEHDIRSRAQIRALERQKF</sequence>
<dbReference type="PROSITE" id="PS50016">
    <property type="entry name" value="ZF_PHD_2"/>
    <property type="match status" value="1"/>
</dbReference>
<feature type="region of interest" description="Disordered" evidence="7">
    <location>
        <begin position="91"/>
        <end position="130"/>
    </location>
</feature>
<dbReference type="InterPro" id="IPR019787">
    <property type="entry name" value="Znf_PHD-finger"/>
</dbReference>
<comment type="caution">
    <text evidence="10">The sequence shown here is derived from an EMBL/GenBank/DDBJ whole genome shotgun (WGS) entry which is preliminary data.</text>
</comment>
<feature type="compositionally biased region" description="Acidic residues" evidence="7">
    <location>
        <begin position="217"/>
        <end position="226"/>
    </location>
</feature>
<dbReference type="Proteomes" id="UP001334248">
    <property type="component" value="Unassembled WGS sequence"/>
</dbReference>
<dbReference type="SMART" id="SM00249">
    <property type="entry name" value="PHD"/>
    <property type="match status" value="1"/>
</dbReference>
<feature type="region of interest" description="Disordered" evidence="7">
    <location>
        <begin position="502"/>
        <end position="576"/>
    </location>
</feature>
<dbReference type="InterPro" id="IPR019786">
    <property type="entry name" value="Zinc_finger_PHD-type_CS"/>
</dbReference>
<evidence type="ECO:0000256" key="4">
    <source>
        <dbReference type="ARBA" id="ARBA00022833"/>
    </source>
</evidence>
<dbReference type="GeneID" id="90003826"/>
<keyword evidence="11" id="KW-1185">Reference proteome</keyword>
<gene>
    <name evidence="10" type="primary">SPP1</name>
    <name evidence="10" type="ORF">PMZ80_010377</name>
</gene>
<accession>A0ABR0RAT1</accession>
<feature type="compositionally biased region" description="Low complexity" evidence="7">
    <location>
        <begin position="368"/>
        <end position="392"/>
    </location>
</feature>
<reference evidence="10 11" key="1">
    <citation type="journal article" date="2023" name="Res Sq">
        <title>Genomic and morphological characterization of Knufia obscura isolated from the Mars 2020 spacecraft assembly facility.</title>
        <authorList>
            <person name="Chander A.M."/>
            <person name="Teixeira M.M."/>
            <person name="Singh N.K."/>
            <person name="Williams M.P."/>
            <person name="Parker C.W."/>
            <person name="Leo P."/>
            <person name="Stajich J.E."/>
            <person name="Torok T."/>
            <person name="Tighe S."/>
            <person name="Mason C.E."/>
            <person name="Venkateswaran K."/>
        </authorList>
    </citation>
    <scope>NUCLEOTIDE SEQUENCE [LARGE SCALE GENOMIC DNA]</scope>
    <source>
        <strain evidence="10 11">CCFEE 5817</strain>
    </source>
</reference>
<comment type="subcellular location">
    <subcellularLocation>
        <location evidence="1">Nucleus</location>
    </subcellularLocation>
</comment>
<dbReference type="Gene3D" id="3.30.40.10">
    <property type="entry name" value="Zinc/RING finger domain, C3HC4 (zinc finger)"/>
    <property type="match status" value="1"/>
</dbReference>
<feature type="region of interest" description="Disordered" evidence="7">
    <location>
        <begin position="185"/>
        <end position="392"/>
    </location>
</feature>
<keyword evidence="5" id="KW-0539">Nucleus</keyword>
<evidence type="ECO:0000313" key="10">
    <source>
        <dbReference type="EMBL" id="KAK5937370.1"/>
    </source>
</evidence>
<dbReference type="InterPro" id="IPR037869">
    <property type="entry name" value="Spp1/CFP1"/>
</dbReference>
<dbReference type="PROSITE" id="PS50157">
    <property type="entry name" value="ZINC_FINGER_C2H2_2"/>
    <property type="match status" value="1"/>
</dbReference>
<dbReference type="PROSITE" id="PS00028">
    <property type="entry name" value="ZINC_FINGER_C2H2_1"/>
    <property type="match status" value="1"/>
</dbReference>
<evidence type="ECO:0000259" key="9">
    <source>
        <dbReference type="PROSITE" id="PS50157"/>
    </source>
</evidence>
<dbReference type="SUPFAM" id="SSF57903">
    <property type="entry name" value="FYVE/PHD zinc finger"/>
    <property type="match status" value="1"/>
</dbReference>
<organism evidence="10 11">
    <name type="scientific">Knufia obscura</name>
    <dbReference type="NCBI Taxonomy" id="1635080"/>
    <lineage>
        <taxon>Eukaryota</taxon>
        <taxon>Fungi</taxon>
        <taxon>Dikarya</taxon>
        <taxon>Ascomycota</taxon>
        <taxon>Pezizomycotina</taxon>
        <taxon>Eurotiomycetes</taxon>
        <taxon>Chaetothyriomycetidae</taxon>
        <taxon>Chaetothyriales</taxon>
        <taxon>Trichomeriaceae</taxon>
        <taxon>Knufia</taxon>
    </lineage>
</organism>
<evidence type="ECO:0000256" key="7">
    <source>
        <dbReference type="SAM" id="MobiDB-lite"/>
    </source>
</evidence>
<dbReference type="PANTHER" id="PTHR46174">
    <property type="entry name" value="CXXC-TYPE ZINC FINGER PROTEIN 1"/>
    <property type="match status" value="1"/>
</dbReference>